<dbReference type="OrthoDB" id="2387165at2759"/>
<evidence type="ECO:0000256" key="2">
    <source>
        <dbReference type="SAM" id="SignalP"/>
    </source>
</evidence>
<feature type="region of interest" description="Disordered" evidence="1">
    <location>
        <begin position="349"/>
        <end position="369"/>
    </location>
</feature>
<dbReference type="AlphaFoldDB" id="M2R9M4"/>
<feature type="chain" id="PRO_5004023712" evidence="2">
    <location>
        <begin position="19"/>
        <end position="387"/>
    </location>
</feature>
<protein>
    <submittedName>
        <fullName evidence="3">Uncharacterized protein</fullName>
    </submittedName>
</protein>
<feature type="compositionally biased region" description="Acidic residues" evidence="1">
    <location>
        <begin position="134"/>
        <end position="169"/>
    </location>
</feature>
<feature type="compositionally biased region" description="Low complexity" evidence="1">
    <location>
        <begin position="203"/>
        <end position="216"/>
    </location>
</feature>
<evidence type="ECO:0000256" key="1">
    <source>
        <dbReference type="SAM" id="MobiDB-lite"/>
    </source>
</evidence>
<organism evidence="3 4">
    <name type="scientific">Ceriporiopsis subvermispora (strain B)</name>
    <name type="common">White-rot fungus</name>
    <name type="synonym">Gelatoporia subvermispora</name>
    <dbReference type="NCBI Taxonomy" id="914234"/>
    <lineage>
        <taxon>Eukaryota</taxon>
        <taxon>Fungi</taxon>
        <taxon>Dikarya</taxon>
        <taxon>Basidiomycota</taxon>
        <taxon>Agaricomycotina</taxon>
        <taxon>Agaricomycetes</taxon>
        <taxon>Polyporales</taxon>
        <taxon>Gelatoporiaceae</taxon>
        <taxon>Gelatoporia</taxon>
    </lineage>
</organism>
<dbReference type="EMBL" id="KB445792">
    <property type="protein sequence ID" value="EMD41125.1"/>
    <property type="molecule type" value="Genomic_DNA"/>
</dbReference>
<evidence type="ECO:0000313" key="3">
    <source>
        <dbReference type="EMBL" id="EMD41125.1"/>
    </source>
</evidence>
<proteinExistence type="predicted"/>
<feature type="compositionally biased region" description="Low complexity" evidence="1">
    <location>
        <begin position="176"/>
        <end position="193"/>
    </location>
</feature>
<dbReference type="STRING" id="914234.M2R9M4"/>
<keyword evidence="2" id="KW-0732">Signal</keyword>
<feature type="compositionally biased region" description="Low complexity" evidence="1">
    <location>
        <begin position="124"/>
        <end position="133"/>
    </location>
</feature>
<reference evidence="3 4" key="1">
    <citation type="journal article" date="2012" name="Proc. Natl. Acad. Sci. U.S.A.">
        <title>Comparative genomics of Ceriporiopsis subvermispora and Phanerochaete chrysosporium provide insight into selective ligninolysis.</title>
        <authorList>
            <person name="Fernandez-Fueyo E."/>
            <person name="Ruiz-Duenas F.J."/>
            <person name="Ferreira P."/>
            <person name="Floudas D."/>
            <person name="Hibbett D.S."/>
            <person name="Canessa P."/>
            <person name="Larrondo L.F."/>
            <person name="James T.Y."/>
            <person name="Seelenfreund D."/>
            <person name="Lobos S."/>
            <person name="Polanco R."/>
            <person name="Tello M."/>
            <person name="Honda Y."/>
            <person name="Watanabe T."/>
            <person name="Watanabe T."/>
            <person name="Ryu J.S."/>
            <person name="Kubicek C.P."/>
            <person name="Schmoll M."/>
            <person name="Gaskell J."/>
            <person name="Hammel K.E."/>
            <person name="St John F.J."/>
            <person name="Vanden Wymelenberg A."/>
            <person name="Sabat G."/>
            <person name="Splinter BonDurant S."/>
            <person name="Syed K."/>
            <person name="Yadav J.S."/>
            <person name="Doddapaneni H."/>
            <person name="Subramanian V."/>
            <person name="Lavin J.L."/>
            <person name="Oguiza J.A."/>
            <person name="Perez G."/>
            <person name="Pisabarro A.G."/>
            <person name="Ramirez L."/>
            <person name="Santoyo F."/>
            <person name="Master E."/>
            <person name="Coutinho P.M."/>
            <person name="Henrissat B."/>
            <person name="Lombard V."/>
            <person name="Magnuson J.K."/>
            <person name="Kuees U."/>
            <person name="Hori C."/>
            <person name="Igarashi K."/>
            <person name="Samejima M."/>
            <person name="Held B.W."/>
            <person name="Barry K.W."/>
            <person name="LaButti K.M."/>
            <person name="Lapidus A."/>
            <person name="Lindquist E.A."/>
            <person name="Lucas S.M."/>
            <person name="Riley R."/>
            <person name="Salamov A.A."/>
            <person name="Hoffmeister D."/>
            <person name="Schwenk D."/>
            <person name="Hadar Y."/>
            <person name="Yarden O."/>
            <person name="de Vries R.P."/>
            <person name="Wiebenga A."/>
            <person name="Stenlid J."/>
            <person name="Eastwood D."/>
            <person name="Grigoriev I.V."/>
            <person name="Berka R.M."/>
            <person name="Blanchette R.A."/>
            <person name="Kersten P."/>
            <person name="Martinez A.T."/>
            <person name="Vicuna R."/>
            <person name="Cullen D."/>
        </authorList>
    </citation>
    <scope>NUCLEOTIDE SEQUENCE [LARGE SCALE GENOMIC DNA]</scope>
    <source>
        <strain evidence="3 4">B</strain>
    </source>
</reference>
<dbReference type="HOGENOM" id="CLU_035340_1_0_1"/>
<accession>M2R9M4</accession>
<feature type="region of interest" description="Disordered" evidence="1">
    <location>
        <begin position="119"/>
        <end position="235"/>
    </location>
</feature>
<evidence type="ECO:0000313" key="4">
    <source>
        <dbReference type="Proteomes" id="UP000016930"/>
    </source>
</evidence>
<gene>
    <name evidence="3" type="ORF">CERSUDRAFT_121676</name>
</gene>
<keyword evidence="4" id="KW-1185">Reference proteome</keyword>
<dbReference type="Proteomes" id="UP000016930">
    <property type="component" value="Unassembled WGS sequence"/>
</dbReference>
<name>M2R9M4_CERS8</name>
<feature type="signal peptide" evidence="2">
    <location>
        <begin position="1"/>
        <end position="18"/>
    </location>
</feature>
<sequence>MAATLALSLLGHVLFLKSQVPFPVAQLMRMPSGQSNSRAAKRRDDLVSAMDILSSHMHTTFTALSTALAQNKKRKNSPSGTDDLASAHLVFALGPSVGAARARVVYVVDGLEVKSWGERDHGLESSSQSGTESTSEDDTSEDSETEDDDETDLTSEPENEDGDGFDEVGSDSGTEPPQSRSPSPSTASSSRSPSPSPAEIPDVPVRSPLAPARPSPSDVRRSASPTSNVAVPTYAEEQQRLRAAERLLSRTLASACAEEGGGMSCELAPTQTHVLLRAPRRFAHPAWIPRQNLTRTLDGVLDAFMAESGCSRARTANKSKTSKANTRAEGVWIACRGSKGGADWCADVSEEGCEDDGEDGEDEEVEDEEDEMIWWVWDGKIVGFSDW</sequence>